<evidence type="ECO:0000256" key="8">
    <source>
        <dbReference type="RuleBase" id="RU000688"/>
    </source>
</evidence>
<feature type="transmembrane region" description="Helical" evidence="10">
    <location>
        <begin position="471"/>
        <end position="499"/>
    </location>
</feature>
<evidence type="ECO:0000256" key="9">
    <source>
        <dbReference type="SAM" id="MobiDB-lite"/>
    </source>
</evidence>
<proteinExistence type="inferred from homology"/>
<dbReference type="InterPro" id="IPR000276">
    <property type="entry name" value="GPCR_Rhodpsn"/>
</dbReference>
<dbReference type="Gene3D" id="1.20.1070.10">
    <property type="entry name" value="Rhodopsin 7-helix transmembrane proteins"/>
    <property type="match status" value="2"/>
</dbReference>
<feature type="domain" description="G-protein coupled receptors family 1 profile" evidence="11">
    <location>
        <begin position="56"/>
        <end position="543"/>
    </location>
</feature>
<comment type="caution">
    <text evidence="12">The sequence shown here is derived from an EMBL/GenBank/DDBJ whole genome shotgun (WGS) entry which is preliminary data.</text>
</comment>
<feature type="transmembrane region" description="Helical" evidence="10">
    <location>
        <begin position="156"/>
        <end position="178"/>
    </location>
</feature>
<evidence type="ECO:0000256" key="7">
    <source>
        <dbReference type="ARBA" id="ARBA00023224"/>
    </source>
</evidence>
<accession>A0A3M7SQ38</accession>
<keyword evidence="4 8" id="KW-0297">G-protein coupled receptor</keyword>
<keyword evidence="6 8" id="KW-0675">Receptor</keyword>
<evidence type="ECO:0000313" key="12">
    <source>
        <dbReference type="EMBL" id="RNA37954.1"/>
    </source>
</evidence>
<dbReference type="EMBL" id="REGN01000956">
    <property type="protein sequence ID" value="RNA37954.1"/>
    <property type="molecule type" value="Genomic_DNA"/>
</dbReference>
<evidence type="ECO:0000256" key="1">
    <source>
        <dbReference type="ARBA" id="ARBA00004141"/>
    </source>
</evidence>
<dbReference type="PROSITE" id="PS50262">
    <property type="entry name" value="G_PROTEIN_RECEP_F1_2"/>
    <property type="match status" value="1"/>
</dbReference>
<dbReference type="Proteomes" id="UP000276133">
    <property type="component" value="Unassembled WGS sequence"/>
</dbReference>
<evidence type="ECO:0000259" key="11">
    <source>
        <dbReference type="PROSITE" id="PS50262"/>
    </source>
</evidence>
<dbReference type="GO" id="GO:0004930">
    <property type="term" value="F:G protein-coupled receptor activity"/>
    <property type="evidence" value="ECO:0007669"/>
    <property type="project" value="UniProtKB-KW"/>
</dbReference>
<keyword evidence="2 8" id="KW-0812">Transmembrane</keyword>
<evidence type="ECO:0000256" key="3">
    <source>
        <dbReference type="ARBA" id="ARBA00022989"/>
    </source>
</evidence>
<dbReference type="PANTHER" id="PTHR45695">
    <property type="entry name" value="LEUCOKININ RECEPTOR-RELATED"/>
    <property type="match status" value="1"/>
</dbReference>
<evidence type="ECO:0000313" key="13">
    <source>
        <dbReference type="Proteomes" id="UP000276133"/>
    </source>
</evidence>
<keyword evidence="5 10" id="KW-0472">Membrane</keyword>
<reference evidence="12 13" key="1">
    <citation type="journal article" date="2018" name="Sci. Rep.">
        <title>Genomic signatures of local adaptation to the degree of environmental predictability in rotifers.</title>
        <authorList>
            <person name="Franch-Gras L."/>
            <person name="Hahn C."/>
            <person name="Garcia-Roger E.M."/>
            <person name="Carmona M.J."/>
            <person name="Serra M."/>
            <person name="Gomez A."/>
        </authorList>
    </citation>
    <scope>NUCLEOTIDE SEQUENCE [LARGE SCALE GENOMIC DNA]</scope>
    <source>
        <strain evidence="12">HYR1</strain>
    </source>
</reference>
<feature type="transmembrane region" description="Helical" evidence="10">
    <location>
        <begin position="213"/>
        <end position="232"/>
    </location>
</feature>
<gene>
    <name evidence="12" type="ORF">BpHYR1_013276</name>
</gene>
<evidence type="ECO:0000256" key="10">
    <source>
        <dbReference type="SAM" id="Phobius"/>
    </source>
</evidence>
<dbReference type="OrthoDB" id="5975505at2759"/>
<dbReference type="SUPFAM" id="SSF81321">
    <property type="entry name" value="Family A G protein-coupled receptor-like"/>
    <property type="match status" value="1"/>
</dbReference>
<feature type="transmembrane region" description="Helical" evidence="10">
    <location>
        <begin position="117"/>
        <end position="135"/>
    </location>
</feature>
<dbReference type="PANTHER" id="PTHR45695:SF9">
    <property type="entry name" value="LEUCOKININ RECEPTOR"/>
    <property type="match status" value="1"/>
</dbReference>
<dbReference type="Pfam" id="PF00001">
    <property type="entry name" value="7tm_1"/>
    <property type="match status" value="1"/>
</dbReference>
<keyword evidence="13" id="KW-1185">Reference proteome</keyword>
<name>A0A3M7SQ38_BRAPC</name>
<dbReference type="GO" id="GO:0005886">
    <property type="term" value="C:plasma membrane"/>
    <property type="evidence" value="ECO:0007669"/>
    <property type="project" value="TreeGrafter"/>
</dbReference>
<dbReference type="SMART" id="SM01381">
    <property type="entry name" value="7TM_GPCR_Srsx"/>
    <property type="match status" value="1"/>
</dbReference>
<protein>
    <submittedName>
        <fullName evidence="12">Galanin receptor type 1-like</fullName>
    </submittedName>
</protein>
<feature type="transmembrane region" description="Helical" evidence="10">
    <location>
        <begin position="524"/>
        <end position="546"/>
    </location>
</feature>
<dbReference type="PRINTS" id="PR00237">
    <property type="entry name" value="GPCRRHODOPSN"/>
</dbReference>
<feature type="transmembrane region" description="Helical" evidence="10">
    <location>
        <begin position="77"/>
        <end position="97"/>
    </location>
</feature>
<feature type="transmembrane region" description="Helical" evidence="10">
    <location>
        <begin position="43"/>
        <end position="65"/>
    </location>
</feature>
<keyword evidence="3 10" id="KW-1133">Transmembrane helix</keyword>
<evidence type="ECO:0000256" key="6">
    <source>
        <dbReference type="ARBA" id="ARBA00023170"/>
    </source>
</evidence>
<sequence length="565" mass="65789">MQMDGSIVNLILLLNVSNQSFLTHDSNTYFDNMGSKWTELFYIAVYSIIFVTGFFGNFIVIYFVLVYKRMQTMTNKFITNLAVSDLLVIFICVPVTASRYMTKEWVFGEFMCRFSSFAQGVSLSVSVMTLTAISIDRYYIIYKPMKARSICTNRKVKIILLSTWILSIFIMSPLLIVFKYEKRKIQKTQYEFFEFSMCFESWPEFEAKLGYEALLICSLFIFPIIFMSYAYINISRTLWSVEQKPQSINKAFVRSFNVINTVALGESSKENREQTAIKSYSGTSIRYKFGNLKLKSLYEKNGSRTSLKSGSLYKKRRYASSKRQSNVKNYQSIKREHQAFNRWKQEGCNDQVHKLECNELAKHHDQDEIEYSLIDASSIENNLNDVEANKYCCARMRCGKKPRKKLSADDLSIHGLDNGKKHTKKPKGDKSNEKKTDNRIIPYSTSQLIKSPRNQLAIHKLIRSRRRVVKLLIILVLLFIVSWLPYHFMSLLIDFIFYWEQYENKSDLSNKQSETISSLFSTHIYPVALCLALANSATNPVCYITLSHGFRNMFKTALKRFIKIR</sequence>
<dbReference type="STRING" id="10195.A0A3M7SQ38"/>
<dbReference type="AlphaFoldDB" id="A0A3M7SQ38"/>
<comment type="similarity">
    <text evidence="8">Belongs to the G-protein coupled receptor 1 family.</text>
</comment>
<comment type="subcellular location">
    <subcellularLocation>
        <location evidence="1">Membrane</location>
        <topology evidence="1">Multi-pass membrane protein</topology>
    </subcellularLocation>
</comment>
<evidence type="ECO:0000256" key="2">
    <source>
        <dbReference type="ARBA" id="ARBA00022692"/>
    </source>
</evidence>
<dbReference type="InterPro" id="IPR017452">
    <property type="entry name" value="GPCR_Rhodpsn_7TM"/>
</dbReference>
<keyword evidence="7 8" id="KW-0807">Transducer</keyword>
<dbReference type="PROSITE" id="PS00237">
    <property type="entry name" value="G_PROTEIN_RECEP_F1_1"/>
    <property type="match status" value="1"/>
</dbReference>
<feature type="region of interest" description="Disordered" evidence="9">
    <location>
        <begin position="409"/>
        <end position="437"/>
    </location>
</feature>
<evidence type="ECO:0000256" key="5">
    <source>
        <dbReference type="ARBA" id="ARBA00023136"/>
    </source>
</evidence>
<organism evidence="12 13">
    <name type="scientific">Brachionus plicatilis</name>
    <name type="common">Marine rotifer</name>
    <name type="synonym">Brachionus muelleri</name>
    <dbReference type="NCBI Taxonomy" id="10195"/>
    <lineage>
        <taxon>Eukaryota</taxon>
        <taxon>Metazoa</taxon>
        <taxon>Spiralia</taxon>
        <taxon>Gnathifera</taxon>
        <taxon>Rotifera</taxon>
        <taxon>Eurotatoria</taxon>
        <taxon>Monogononta</taxon>
        <taxon>Pseudotrocha</taxon>
        <taxon>Ploima</taxon>
        <taxon>Brachionidae</taxon>
        <taxon>Brachionus</taxon>
    </lineage>
</organism>
<evidence type="ECO:0000256" key="4">
    <source>
        <dbReference type="ARBA" id="ARBA00023040"/>
    </source>
</evidence>